<feature type="domain" description="DUF4872" evidence="2">
    <location>
        <begin position="169"/>
        <end position="341"/>
    </location>
</feature>
<comment type="caution">
    <text evidence="3">The sequence shown here is derived from an EMBL/GenBank/DDBJ whole genome shotgun (WGS) entry which is preliminary data.</text>
</comment>
<evidence type="ECO:0000259" key="1">
    <source>
        <dbReference type="Pfam" id="PF14399"/>
    </source>
</evidence>
<dbReference type="InterPro" id="IPR032369">
    <property type="entry name" value="DUF4872"/>
</dbReference>
<proteinExistence type="predicted"/>
<sequence>MAAVATDTYSPGLIGVPTFEHQHAAHCETGVMARLLGHAGLPLSEPAAFGLSAAFTFAHLPMVRVNQQPLTSYRMPPGRVVRGLEKRLGLTMHRERFRDPVAGMQALDDHLAEGRPVGLQTSVYWLPYFPRDMRFHFNAHNLIVYGREGEDYLISDPVFDHPVRAPWRDLMKARFARGPFAPKGLIYYPEDFPKHLDWSGIARRAIRSSCNMMRYSPVPWIGLRGIRHLAKRLEKLSGKSLEDREKQLYVAQIIRMQEEIGTGGGGFRFLYAAFLQEAADWMQSPALEDSAALMAEAGEQWRDFALEGARYVKSGDPGQLRGLPEQLRCCAEQEGRALKHLARQL</sequence>
<gene>
    <name evidence="3" type="ORF">J2T60_001737</name>
</gene>
<evidence type="ECO:0000313" key="4">
    <source>
        <dbReference type="Proteomes" id="UP001523550"/>
    </source>
</evidence>
<organism evidence="3 4">
    <name type="scientific">Natronospira proteinivora</name>
    <dbReference type="NCBI Taxonomy" id="1807133"/>
    <lineage>
        <taxon>Bacteria</taxon>
        <taxon>Pseudomonadati</taxon>
        <taxon>Pseudomonadota</taxon>
        <taxon>Gammaproteobacteria</taxon>
        <taxon>Natronospirales</taxon>
        <taxon>Natronospiraceae</taxon>
        <taxon>Natronospira</taxon>
    </lineage>
</organism>
<evidence type="ECO:0000259" key="2">
    <source>
        <dbReference type="Pfam" id="PF16169"/>
    </source>
</evidence>
<dbReference type="Pfam" id="PF14399">
    <property type="entry name" value="BtrH_N"/>
    <property type="match status" value="1"/>
</dbReference>
<reference evidence="3 4" key="1">
    <citation type="submission" date="2022-03" db="EMBL/GenBank/DDBJ databases">
        <title>Genomic Encyclopedia of Type Strains, Phase III (KMG-III): the genomes of soil and plant-associated and newly described type strains.</title>
        <authorList>
            <person name="Whitman W."/>
        </authorList>
    </citation>
    <scope>NUCLEOTIDE SEQUENCE [LARGE SCALE GENOMIC DNA]</scope>
    <source>
        <strain evidence="3 4">BSker1</strain>
    </source>
</reference>
<accession>A0ABT1G9L4</accession>
<dbReference type="InterPro" id="IPR026935">
    <property type="entry name" value="BtrH_N"/>
</dbReference>
<name>A0ABT1G9L4_9GAMM</name>
<dbReference type="RefSeq" id="WP_253448439.1">
    <property type="nucleotide sequence ID" value="NZ_JALJYF010000002.1"/>
</dbReference>
<dbReference type="Proteomes" id="UP001523550">
    <property type="component" value="Unassembled WGS sequence"/>
</dbReference>
<dbReference type="EMBL" id="JALJYF010000002">
    <property type="protein sequence ID" value="MCP1727737.1"/>
    <property type="molecule type" value="Genomic_DNA"/>
</dbReference>
<protein>
    <recommendedName>
        <fullName evidence="5">Butirosin biosynthesis protein H-like</fullName>
    </recommendedName>
</protein>
<feature type="domain" description="Butirosin biosynthesis protein H N-terminal" evidence="1">
    <location>
        <begin position="26"/>
        <end position="157"/>
    </location>
</feature>
<dbReference type="Pfam" id="PF16169">
    <property type="entry name" value="DUF4872"/>
    <property type="match status" value="1"/>
</dbReference>
<evidence type="ECO:0000313" key="3">
    <source>
        <dbReference type="EMBL" id="MCP1727737.1"/>
    </source>
</evidence>
<evidence type="ECO:0008006" key="5">
    <source>
        <dbReference type="Google" id="ProtNLM"/>
    </source>
</evidence>
<keyword evidence="4" id="KW-1185">Reference proteome</keyword>